<dbReference type="InterPro" id="IPR039988">
    <property type="entry name" value="MTTP"/>
</dbReference>
<dbReference type="GO" id="GO:0005548">
    <property type="term" value="F:phospholipid transporter activity"/>
    <property type="evidence" value="ECO:0007669"/>
    <property type="project" value="InterPro"/>
</dbReference>
<gene>
    <name evidence="6" type="ORF">CYNAS_LOCUS13187</name>
</gene>
<name>A0AA36M6Q6_CYLNA</name>
<keyword evidence="2" id="KW-0813">Transport</keyword>
<dbReference type="GO" id="GO:0005794">
    <property type="term" value="C:Golgi apparatus"/>
    <property type="evidence" value="ECO:0007669"/>
    <property type="project" value="TreeGrafter"/>
</dbReference>
<evidence type="ECO:0000256" key="3">
    <source>
        <dbReference type="ARBA" id="ARBA00022729"/>
    </source>
</evidence>
<keyword evidence="3" id="KW-0732">Signal</keyword>
<proteinExistence type="predicted"/>
<accession>A0AA36M6Q6</accession>
<dbReference type="Gene3D" id="1.25.10.20">
    <property type="entry name" value="Vitellinogen, superhelical"/>
    <property type="match status" value="1"/>
</dbReference>
<dbReference type="PANTHER" id="PTHR13024">
    <property type="entry name" value="MICROSOMAL TRIGLYCERIDE TRANSFER PROTEIN, LARGE SUBUNIT"/>
    <property type="match status" value="1"/>
</dbReference>
<evidence type="ECO:0000256" key="2">
    <source>
        <dbReference type="ARBA" id="ARBA00022448"/>
    </source>
</evidence>
<dbReference type="InterPro" id="IPR011030">
    <property type="entry name" value="Lipovitellin_superhlx_dom"/>
</dbReference>
<protein>
    <recommendedName>
        <fullName evidence="5">MTP large subunit lipid-binding domain-containing protein</fullName>
    </recommendedName>
</protein>
<evidence type="ECO:0000256" key="1">
    <source>
        <dbReference type="ARBA" id="ARBA00004240"/>
    </source>
</evidence>
<dbReference type="GO" id="GO:0042157">
    <property type="term" value="P:lipoprotein metabolic process"/>
    <property type="evidence" value="ECO:0007669"/>
    <property type="project" value="TreeGrafter"/>
</dbReference>
<dbReference type="EMBL" id="CATQJL010000305">
    <property type="protein sequence ID" value="CAJ0601204.1"/>
    <property type="molecule type" value="Genomic_DNA"/>
</dbReference>
<evidence type="ECO:0000313" key="6">
    <source>
        <dbReference type="EMBL" id="CAJ0601204.1"/>
    </source>
</evidence>
<dbReference type="GO" id="GO:0005783">
    <property type="term" value="C:endoplasmic reticulum"/>
    <property type="evidence" value="ECO:0007669"/>
    <property type="project" value="UniProtKB-SubCell"/>
</dbReference>
<dbReference type="InterPro" id="IPR045811">
    <property type="entry name" value="MTP_lip-bd"/>
</dbReference>
<evidence type="ECO:0000256" key="4">
    <source>
        <dbReference type="ARBA" id="ARBA00022824"/>
    </source>
</evidence>
<keyword evidence="7" id="KW-1185">Reference proteome</keyword>
<reference evidence="6" key="1">
    <citation type="submission" date="2023-07" db="EMBL/GenBank/DDBJ databases">
        <authorList>
            <consortium name="CYATHOMIX"/>
        </authorList>
    </citation>
    <scope>NUCLEOTIDE SEQUENCE</scope>
    <source>
        <strain evidence="6">N/A</strain>
    </source>
</reference>
<dbReference type="AlphaFoldDB" id="A0AA36M6Q6"/>
<dbReference type="GO" id="GO:0008289">
    <property type="term" value="F:lipid binding"/>
    <property type="evidence" value="ECO:0007669"/>
    <property type="project" value="InterPro"/>
</dbReference>
<dbReference type="Pfam" id="PF19444">
    <property type="entry name" value="MTP_lip_bd"/>
    <property type="match status" value="1"/>
</dbReference>
<keyword evidence="4" id="KW-0256">Endoplasmic reticulum</keyword>
<dbReference type="GO" id="GO:0016323">
    <property type="term" value="C:basolateral plasma membrane"/>
    <property type="evidence" value="ECO:0007669"/>
    <property type="project" value="TreeGrafter"/>
</dbReference>
<evidence type="ECO:0000259" key="5">
    <source>
        <dbReference type="Pfam" id="PF19444"/>
    </source>
</evidence>
<dbReference type="Proteomes" id="UP001176961">
    <property type="component" value="Unassembled WGS sequence"/>
</dbReference>
<sequence>MGETHTCEKHSSMFAHIVQEARHASEKDWKAVIMHPENEPVLHVLGNVLGALGSRESLKIAREVLFEQGPDFIDDYLFGAAQAINYDEKWHKQMMYFMADTKSENTKLYWKIANTMATILRRRCERTKSKQESCRLGKEKIVTKFINDISNCEKDKCWLKALRVLRNLPINASYDLAQKLLCSDHSREVQVAALHVIKAADPTFYDMKLINTLIRLFRNTCPQPTSTGESQLAVDILMNCVPEHQHVATLLLRTETTHPEDHEKWKYFYKAVESSSLQDELKEEFWHRMRKFKVFRPNYAQRALTAHSFRDWREIAELGGYTLYTTSASESRSGAFARSDVDLRLKHRKEDHSLFGVSFDSQALESMLGEQSQQSSPAEPEANVRISVFDHALPVNTIFKGSTEMLGAAWNADGHTVKILEGNVMLRDTRTALPLLSGLTVEIASVGAISLKLLSASSLSLWNQMSTSDFKANISASMDTSATLLHHGNVVHTLSSSMSAVGTVGGDVKIAFSAIPIEMCMRMQRDEVHESFEAIEETPQKPRKKKTITRSRRYPGVTFRLNKDLTTQCNSLTDNTPP</sequence>
<feature type="domain" description="MTP large subunit lipid-binding" evidence="5">
    <location>
        <begin position="330"/>
        <end position="574"/>
    </location>
</feature>
<organism evidence="6 7">
    <name type="scientific">Cylicocyclus nassatus</name>
    <name type="common">Nematode worm</name>
    <dbReference type="NCBI Taxonomy" id="53992"/>
    <lineage>
        <taxon>Eukaryota</taxon>
        <taxon>Metazoa</taxon>
        <taxon>Ecdysozoa</taxon>
        <taxon>Nematoda</taxon>
        <taxon>Chromadorea</taxon>
        <taxon>Rhabditida</taxon>
        <taxon>Rhabditina</taxon>
        <taxon>Rhabditomorpha</taxon>
        <taxon>Strongyloidea</taxon>
        <taxon>Strongylidae</taxon>
        <taxon>Cylicocyclus</taxon>
    </lineage>
</organism>
<evidence type="ECO:0000313" key="7">
    <source>
        <dbReference type="Proteomes" id="UP001176961"/>
    </source>
</evidence>
<comment type="subcellular location">
    <subcellularLocation>
        <location evidence="1">Endoplasmic reticulum</location>
    </subcellularLocation>
</comment>
<comment type="caution">
    <text evidence="6">The sequence shown here is derived from an EMBL/GenBank/DDBJ whole genome shotgun (WGS) entry which is preliminary data.</text>
</comment>
<dbReference type="PANTHER" id="PTHR13024:SF0">
    <property type="entry name" value="MICROSOMAL TRIACYLGLYCEROL TRANSFER PROTEIN"/>
    <property type="match status" value="1"/>
</dbReference>